<dbReference type="PANTHER" id="PTHR30193">
    <property type="entry name" value="ABC TRANSPORTER PERMEASE PROTEIN"/>
    <property type="match status" value="1"/>
</dbReference>
<dbReference type="Gene3D" id="1.10.3720.10">
    <property type="entry name" value="MetI-like"/>
    <property type="match status" value="1"/>
</dbReference>
<accession>A0A6J4UJS3</accession>
<dbReference type="PROSITE" id="PS50928">
    <property type="entry name" value="ABC_TM1"/>
    <property type="match status" value="1"/>
</dbReference>
<feature type="transmembrane region" description="Helical" evidence="7">
    <location>
        <begin position="87"/>
        <end position="107"/>
    </location>
</feature>
<comment type="subcellular location">
    <subcellularLocation>
        <location evidence="1 7">Cell membrane</location>
        <topology evidence="1 7">Multi-pass membrane protein</topology>
    </subcellularLocation>
</comment>
<feature type="transmembrane region" description="Helical" evidence="7">
    <location>
        <begin position="273"/>
        <end position="298"/>
    </location>
</feature>
<dbReference type="AlphaFoldDB" id="A0A6J4UJS3"/>
<gene>
    <name evidence="9" type="ORF">AVDCRST_MAG18-434</name>
</gene>
<sequence length="305" mass="34157">MVALRKRGAAPTDVRRVRRDHLLFLAFIAPNFLLLGVFSYWPLLYQAYLSLTRWDMISPTKTFVGLNNYRFMFSEPGFHRVLLNTGYFTGAVLVGSLLLGLALAMLLDQRLHGRNIVRGIVFAPFVLSGAAVALVWAYIFDPVYGLMRVVLGWFGVGSPDWLVSTTWAMPAVIIVYLWKNAGYSAIIYLAGLQNIPTELYDAAKVDGATGWQRFRHITLPQLSPTTFFIAVTTIIFSIQAFDIIAVMTEGGPVNATTTLIWYLYQQGFRAFRAGLAAAAGMVLFILMLVITLIQVFIVQRRVHYS</sequence>
<evidence type="ECO:0000256" key="4">
    <source>
        <dbReference type="ARBA" id="ARBA00022692"/>
    </source>
</evidence>
<evidence type="ECO:0000259" key="8">
    <source>
        <dbReference type="PROSITE" id="PS50928"/>
    </source>
</evidence>
<evidence type="ECO:0000256" key="6">
    <source>
        <dbReference type="ARBA" id="ARBA00023136"/>
    </source>
</evidence>
<organism evidence="9">
    <name type="scientific">uncultured Thermomicrobiales bacterium</name>
    <dbReference type="NCBI Taxonomy" id="1645740"/>
    <lineage>
        <taxon>Bacteria</taxon>
        <taxon>Pseudomonadati</taxon>
        <taxon>Thermomicrobiota</taxon>
        <taxon>Thermomicrobia</taxon>
        <taxon>Thermomicrobiales</taxon>
        <taxon>environmental samples</taxon>
    </lineage>
</organism>
<feature type="domain" description="ABC transmembrane type-1" evidence="8">
    <location>
        <begin position="82"/>
        <end position="294"/>
    </location>
</feature>
<name>A0A6J4UJS3_9BACT</name>
<feature type="transmembrane region" description="Helical" evidence="7">
    <location>
        <begin position="21"/>
        <end position="41"/>
    </location>
</feature>
<dbReference type="InterPro" id="IPR035906">
    <property type="entry name" value="MetI-like_sf"/>
</dbReference>
<keyword evidence="6 7" id="KW-0472">Membrane</keyword>
<feature type="transmembrane region" description="Helical" evidence="7">
    <location>
        <begin position="119"/>
        <end position="140"/>
    </location>
</feature>
<dbReference type="CDD" id="cd06261">
    <property type="entry name" value="TM_PBP2"/>
    <property type="match status" value="1"/>
</dbReference>
<comment type="similarity">
    <text evidence="7">Belongs to the binding-protein-dependent transport system permease family.</text>
</comment>
<feature type="transmembrane region" description="Helical" evidence="7">
    <location>
        <begin position="225"/>
        <end position="247"/>
    </location>
</feature>
<dbReference type="InterPro" id="IPR051393">
    <property type="entry name" value="ABC_transporter_permease"/>
</dbReference>
<dbReference type="GO" id="GO:0055085">
    <property type="term" value="P:transmembrane transport"/>
    <property type="evidence" value="ECO:0007669"/>
    <property type="project" value="InterPro"/>
</dbReference>
<evidence type="ECO:0000313" key="9">
    <source>
        <dbReference type="EMBL" id="CAA9552544.1"/>
    </source>
</evidence>
<evidence type="ECO:0000256" key="3">
    <source>
        <dbReference type="ARBA" id="ARBA00022475"/>
    </source>
</evidence>
<keyword evidence="4 7" id="KW-0812">Transmembrane</keyword>
<dbReference type="SUPFAM" id="SSF161098">
    <property type="entry name" value="MetI-like"/>
    <property type="match status" value="1"/>
</dbReference>
<proteinExistence type="inferred from homology"/>
<evidence type="ECO:0000256" key="2">
    <source>
        <dbReference type="ARBA" id="ARBA00022448"/>
    </source>
</evidence>
<dbReference type="GO" id="GO:0005886">
    <property type="term" value="C:plasma membrane"/>
    <property type="evidence" value="ECO:0007669"/>
    <property type="project" value="UniProtKB-SubCell"/>
</dbReference>
<evidence type="ECO:0000256" key="7">
    <source>
        <dbReference type="RuleBase" id="RU363032"/>
    </source>
</evidence>
<keyword evidence="2 7" id="KW-0813">Transport</keyword>
<reference evidence="9" key="1">
    <citation type="submission" date="2020-02" db="EMBL/GenBank/DDBJ databases">
        <authorList>
            <person name="Meier V. D."/>
        </authorList>
    </citation>
    <scope>NUCLEOTIDE SEQUENCE</scope>
    <source>
        <strain evidence="9">AVDCRST_MAG18</strain>
    </source>
</reference>
<dbReference type="InterPro" id="IPR000515">
    <property type="entry name" value="MetI-like"/>
</dbReference>
<dbReference type="EMBL" id="CADCWN010000028">
    <property type="protein sequence ID" value="CAA9552544.1"/>
    <property type="molecule type" value="Genomic_DNA"/>
</dbReference>
<evidence type="ECO:0000256" key="1">
    <source>
        <dbReference type="ARBA" id="ARBA00004651"/>
    </source>
</evidence>
<protein>
    <submittedName>
        <fullName evidence="9">Glycerol-3-phosphate ABC transporter, permease protein UgpA</fullName>
    </submittedName>
</protein>
<evidence type="ECO:0000256" key="5">
    <source>
        <dbReference type="ARBA" id="ARBA00022989"/>
    </source>
</evidence>
<keyword evidence="3" id="KW-1003">Cell membrane</keyword>
<dbReference type="PANTHER" id="PTHR30193:SF37">
    <property type="entry name" value="INNER MEMBRANE ABC TRANSPORTER PERMEASE PROTEIN YCJO"/>
    <property type="match status" value="1"/>
</dbReference>
<feature type="transmembrane region" description="Helical" evidence="7">
    <location>
        <begin position="160"/>
        <end position="178"/>
    </location>
</feature>
<keyword evidence="5 7" id="KW-1133">Transmembrane helix</keyword>
<dbReference type="Pfam" id="PF00528">
    <property type="entry name" value="BPD_transp_1"/>
    <property type="match status" value="1"/>
</dbReference>